<proteinExistence type="predicted"/>
<dbReference type="EMBL" id="JAWHQM010000001">
    <property type="protein sequence ID" value="KAK5624469.1"/>
    <property type="molecule type" value="Genomic_DNA"/>
</dbReference>
<feature type="signal peptide" evidence="1">
    <location>
        <begin position="1"/>
        <end position="20"/>
    </location>
</feature>
<sequence length="62" mass="6838">MPATALSTFFLSLFETYTQSSVTVVASSTGLEIPTESFGEKYDELMSEALGLEGFECYPTRR</sequence>
<dbReference type="Proteomes" id="UP001305414">
    <property type="component" value="Unassembled WGS sequence"/>
</dbReference>
<evidence type="ECO:0000313" key="3">
    <source>
        <dbReference type="Proteomes" id="UP001305414"/>
    </source>
</evidence>
<reference evidence="2 3" key="1">
    <citation type="submission" date="2023-10" db="EMBL/GenBank/DDBJ databases">
        <title>Draft genome sequence of Xylaria bambusicola isolate GMP-LS, the root and basal stem rot pathogen of sugarcane in Indonesia.</title>
        <authorList>
            <person name="Selvaraj P."/>
            <person name="Muralishankar V."/>
            <person name="Muruganantham S."/>
            <person name="Sp S."/>
            <person name="Haryani S."/>
            <person name="Lau K.J.X."/>
            <person name="Naqvi N.I."/>
        </authorList>
    </citation>
    <scope>NUCLEOTIDE SEQUENCE [LARGE SCALE GENOMIC DNA]</scope>
    <source>
        <strain evidence="2">GMP-LS</strain>
    </source>
</reference>
<accession>A0AAN7UN57</accession>
<dbReference type="AlphaFoldDB" id="A0AAN7UN57"/>
<feature type="chain" id="PRO_5042873956" evidence="1">
    <location>
        <begin position="21"/>
        <end position="62"/>
    </location>
</feature>
<gene>
    <name evidence="2" type="ORF">RRF57_000185</name>
</gene>
<organism evidence="2 3">
    <name type="scientific">Xylaria bambusicola</name>
    <dbReference type="NCBI Taxonomy" id="326684"/>
    <lineage>
        <taxon>Eukaryota</taxon>
        <taxon>Fungi</taxon>
        <taxon>Dikarya</taxon>
        <taxon>Ascomycota</taxon>
        <taxon>Pezizomycotina</taxon>
        <taxon>Sordariomycetes</taxon>
        <taxon>Xylariomycetidae</taxon>
        <taxon>Xylariales</taxon>
        <taxon>Xylariaceae</taxon>
        <taxon>Xylaria</taxon>
    </lineage>
</organism>
<evidence type="ECO:0000256" key="1">
    <source>
        <dbReference type="SAM" id="SignalP"/>
    </source>
</evidence>
<keyword evidence="3" id="KW-1185">Reference proteome</keyword>
<evidence type="ECO:0000313" key="2">
    <source>
        <dbReference type="EMBL" id="KAK5624469.1"/>
    </source>
</evidence>
<keyword evidence="1" id="KW-0732">Signal</keyword>
<protein>
    <submittedName>
        <fullName evidence="2">Uncharacterized protein</fullName>
    </submittedName>
</protein>
<name>A0AAN7UN57_9PEZI</name>
<comment type="caution">
    <text evidence="2">The sequence shown here is derived from an EMBL/GenBank/DDBJ whole genome shotgun (WGS) entry which is preliminary data.</text>
</comment>